<sequence length="128" mass="13998">MYNYRSSYLHYPYGQAYPEYPATPSYASVHSAGVRAFPQVDTKIFEASVSSFSKLMSDGSLLLKKLSDPGFAHQLMSASQEGKQDTVDSMLKGVGSGTPIQTTYTPSGVTFTLEAEGCSLRMSLRWGF</sequence>
<proteinExistence type="predicted"/>
<evidence type="ECO:0000313" key="2">
    <source>
        <dbReference type="Proteomes" id="UP001595715"/>
    </source>
</evidence>
<dbReference type="Proteomes" id="UP001595715">
    <property type="component" value="Unassembled WGS sequence"/>
</dbReference>
<comment type="caution">
    <text evidence="1">The sequence shown here is derived from an EMBL/GenBank/DDBJ whole genome shotgun (WGS) entry which is preliminary data.</text>
</comment>
<dbReference type="RefSeq" id="WP_377719201.1">
    <property type="nucleotide sequence ID" value="NZ_JBHSAM010000025.1"/>
</dbReference>
<accession>A0ABV8K3D9</accession>
<dbReference type="InterPro" id="IPR058870">
    <property type="entry name" value="YuzC"/>
</dbReference>
<protein>
    <submittedName>
        <fullName evidence="1">Uncharacterized protein</fullName>
    </submittedName>
</protein>
<dbReference type="Pfam" id="PF26344">
    <property type="entry name" value="YuzC"/>
    <property type="match status" value="1"/>
</dbReference>
<reference evidence="2" key="1">
    <citation type="journal article" date="2019" name="Int. J. Syst. Evol. Microbiol.">
        <title>The Global Catalogue of Microorganisms (GCM) 10K type strain sequencing project: providing services to taxonomists for standard genome sequencing and annotation.</title>
        <authorList>
            <consortium name="The Broad Institute Genomics Platform"/>
            <consortium name="The Broad Institute Genome Sequencing Center for Infectious Disease"/>
            <person name="Wu L."/>
            <person name="Ma J."/>
        </authorList>
    </citation>
    <scope>NUCLEOTIDE SEQUENCE [LARGE SCALE GENOMIC DNA]</scope>
    <source>
        <strain evidence="2">IBRC-M 10987</strain>
    </source>
</reference>
<organism evidence="1 2">
    <name type="scientific">Paenibacillus xanthanilyticus</name>
    <dbReference type="NCBI Taxonomy" id="1783531"/>
    <lineage>
        <taxon>Bacteria</taxon>
        <taxon>Bacillati</taxon>
        <taxon>Bacillota</taxon>
        <taxon>Bacilli</taxon>
        <taxon>Bacillales</taxon>
        <taxon>Paenibacillaceae</taxon>
        <taxon>Paenibacillus</taxon>
    </lineage>
</organism>
<name>A0ABV8K3D9_9BACL</name>
<keyword evidence="2" id="KW-1185">Reference proteome</keyword>
<evidence type="ECO:0000313" key="1">
    <source>
        <dbReference type="EMBL" id="MFC4100541.1"/>
    </source>
</evidence>
<dbReference type="EMBL" id="JBHSAM010000025">
    <property type="protein sequence ID" value="MFC4100541.1"/>
    <property type="molecule type" value="Genomic_DNA"/>
</dbReference>
<gene>
    <name evidence="1" type="ORF">ACFOZ8_12860</name>
</gene>